<organism evidence="2 3">
    <name type="scientific">Devosia subaequoris</name>
    <dbReference type="NCBI Taxonomy" id="395930"/>
    <lineage>
        <taxon>Bacteria</taxon>
        <taxon>Pseudomonadati</taxon>
        <taxon>Pseudomonadota</taxon>
        <taxon>Alphaproteobacteria</taxon>
        <taxon>Hyphomicrobiales</taxon>
        <taxon>Devosiaceae</taxon>
        <taxon>Devosia</taxon>
    </lineage>
</organism>
<dbReference type="GO" id="GO:0008757">
    <property type="term" value="F:S-adenosylmethionine-dependent methyltransferase activity"/>
    <property type="evidence" value="ECO:0007669"/>
    <property type="project" value="InterPro"/>
</dbReference>
<dbReference type="Pfam" id="PF08241">
    <property type="entry name" value="Methyltransf_11"/>
    <property type="match status" value="1"/>
</dbReference>
<dbReference type="PANTHER" id="PTHR43591">
    <property type="entry name" value="METHYLTRANSFERASE"/>
    <property type="match status" value="1"/>
</dbReference>
<dbReference type="InterPro" id="IPR013216">
    <property type="entry name" value="Methyltransf_11"/>
</dbReference>
<keyword evidence="2" id="KW-0808">Transferase</keyword>
<dbReference type="RefSeq" id="WP_183310631.1">
    <property type="nucleotide sequence ID" value="NZ_JACIEW010000003.1"/>
</dbReference>
<dbReference type="EMBL" id="JACIEW010000003">
    <property type="protein sequence ID" value="MBB4051896.1"/>
    <property type="molecule type" value="Genomic_DNA"/>
</dbReference>
<dbReference type="Proteomes" id="UP000547011">
    <property type="component" value="Unassembled WGS sequence"/>
</dbReference>
<dbReference type="InterPro" id="IPR029063">
    <property type="entry name" value="SAM-dependent_MTases_sf"/>
</dbReference>
<sequence length="258" mass="27571">MAEAIQFQDGETYESMMGVWSALVGAPFLDWLDVPAGAKWADIGCGNGASTELIVEKAQPALVEAIDPSEAQLAYARKRHQAGVASFTLGSALELPYSDGAFDAAIMALVIFFVPEPARGTAEMRRVVRSGGVVAAYAWDLEGGGFPYEDVHAALSEAGVEALLPPHPEVARLDALNRLWTDAGLVDVETREITASRAFPSFDAYWSTATSAPGIEQVLPKLSAEQLQHVRNTVRASRGSGEWVVQGRVHAVRGHVPS</sequence>
<protein>
    <submittedName>
        <fullName evidence="2">SAM-dependent methyltransferase</fullName>
    </submittedName>
</protein>
<dbReference type="AlphaFoldDB" id="A0A7W6NBP4"/>
<comment type="caution">
    <text evidence="2">The sequence shown here is derived from an EMBL/GenBank/DDBJ whole genome shotgun (WGS) entry which is preliminary data.</text>
</comment>
<keyword evidence="3" id="KW-1185">Reference proteome</keyword>
<dbReference type="GO" id="GO:0032259">
    <property type="term" value="P:methylation"/>
    <property type="evidence" value="ECO:0007669"/>
    <property type="project" value="UniProtKB-KW"/>
</dbReference>
<name>A0A7W6NBP4_9HYPH</name>
<dbReference type="SUPFAM" id="SSF53335">
    <property type="entry name" value="S-adenosyl-L-methionine-dependent methyltransferases"/>
    <property type="match status" value="1"/>
</dbReference>
<evidence type="ECO:0000313" key="3">
    <source>
        <dbReference type="Proteomes" id="UP000547011"/>
    </source>
</evidence>
<evidence type="ECO:0000259" key="1">
    <source>
        <dbReference type="Pfam" id="PF08241"/>
    </source>
</evidence>
<evidence type="ECO:0000313" key="2">
    <source>
        <dbReference type="EMBL" id="MBB4051896.1"/>
    </source>
</evidence>
<accession>A0A7W6NBP4</accession>
<keyword evidence="2" id="KW-0489">Methyltransferase</keyword>
<proteinExistence type="predicted"/>
<dbReference type="Gene3D" id="3.40.50.150">
    <property type="entry name" value="Vaccinia Virus protein VP39"/>
    <property type="match status" value="1"/>
</dbReference>
<dbReference type="CDD" id="cd02440">
    <property type="entry name" value="AdoMet_MTases"/>
    <property type="match status" value="1"/>
</dbReference>
<reference evidence="2 3" key="1">
    <citation type="submission" date="2020-08" db="EMBL/GenBank/DDBJ databases">
        <title>Genomic Encyclopedia of Type Strains, Phase IV (KMG-IV): sequencing the most valuable type-strain genomes for metagenomic binning, comparative biology and taxonomic classification.</title>
        <authorList>
            <person name="Goeker M."/>
        </authorList>
    </citation>
    <scope>NUCLEOTIDE SEQUENCE [LARGE SCALE GENOMIC DNA]</scope>
    <source>
        <strain evidence="2 3">DSM 23447</strain>
    </source>
</reference>
<feature type="domain" description="Methyltransferase type 11" evidence="1">
    <location>
        <begin position="42"/>
        <end position="135"/>
    </location>
</feature>
<gene>
    <name evidence="2" type="ORF">GGR20_001538</name>
</gene>